<evidence type="ECO:0000313" key="3">
    <source>
        <dbReference type="Proteomes" id="UP001381693"/>
    </source>
</evidence>
<keyword evidence="3" id="KW-1185">Reference proteome</keyword>
<comment type="caution">
    <text evidence="2">The sequence shown here is derived from an EMBL/GenBank/DDBJ whole genome shotgun (WGS) entry which is preliminary data.</text>
</comment>
<evidence type="ECO:0000256" key="1">
    <source>
        <dbReference type="SAM" id="MobiDB-lite"/>
    </source>
</evidence>
<name>A0AAN8ZU98_HALRR</name>
<feature type="region of interest" description="Disordered" evidence="1">
    <location>
        <begin position="239"/>
        <end position="298"/>
    </location>
</feature>
<feature type="region of interest" description="Disordered" evidence="1">
    <location>
        <begin position="141"/>
        <end position="161"/>
    </location>
</feature>
<proteinExistence type="predicted"/>
<feature type="region of interest" description="Disordered" evidence="1">
    <location>
        <begin position="54"/>
        <end position="93"/>
    </location>
</feature>
<dbReference type="EMBL" id="JAXCGZ010017119">
    <property type="protein sequence ID" value="KAK7068796.1"/>
    <property type="molecule type" value="Genomic_DNA"/>
</dbReference>
<feature type="compositionally biased region" description="Basic and acidic residues" evidence="1">
    <location>
        <begin position="194"/>
        <end position="209"/>
    </location>
</feature>
<evidence type="ECO:0000313" key="2">
    <source>
        <dbReference type="EMBL" id="KAK7068796.1"/>
    </source>
</evidence>
<dbReference type="AlphaFoldDB" id="A0AAN8ZU98"/>
<feature type="compositionally biased region" description="Low complexity" evidence="1">
    <location>
        <begin position="55"/>
        <end position="71"/>
    </location>
</feature>
<feature type="compositionally biased region" description="Polar residues" evidence="1">
    <location>
        <begin position="259"/>
        <end position="298"/>
    </location>
</feature>
<feature type="non-terminal residue" evidence="2">
    <location>
        <position position="1"/>
    </location>
</feature>
<protein>
    <submittedName>
        <fullName evidence="2">Uncharacterized protein</fullName>
    </submittedName>
</protein>
<organism evidence="2 3">
    <name type="scientific">Halocaridina rubra</name>
    <name type="common">Hawaiian red shrimp</name>
    <dbReference type="NCBI Taxonomy" id="373956"/>
    <lineage>
        <taxon>Eukaryota</taxon>
        <taxon>Metazoa</taxon>
        <taxon>Ecdysozoa</taxon>
        <taxon>Arthropoda</taxon>
        <taxon>Crustacea</taxon>
        <taxon>Multicrustacea</taxon>
        <taxon>Malacostraca</taxon>
        <taxon>Eumalacostraca</taxon>
        <taxon>Eucarida</taxon>
        <taxon>Decapoda</taxon>
        <taxon>Pleocyemata</taxon>
        <taxon>Caridea</taxon>
        <taxon>Atyoidea</taxon>
        <taxon>Atyidae</taxon>
        <taxon>Halocaridina</taxon>
    </lineage>
</organism>
<feature type="region of interest" description="Disordered" evidence="1">
    <location>
        <begin position="182"/>
        <end position="210"/>
    </location>
</feature>
<gene>
    <name evidence="2" type="ORF">SK128_002970</name>
</gene>
<reference evidence="2 3" key="1">
    <citation type="submission" date="2023-11" db="EMBL/GenBank/DDBJ databases">
        <title>Halocaridina rubra genome assembly.</title>
        <authorList>
            <person name="Smith C."/>
        </authorList>
    </citation>
    <scope>NUCLEOTIDE SEQUENCE [LARGE SCALE GENOMIC DNA]</scope>
    <source>
        <strain evidence="2">EP-1</strain>
        <tissue evidence="2">Whole</tissue>
    </source>
</reference>
<sequence length="298" mass="33275">TNLALSVCPSGNLYKPWYSYRSPSFLRRSTDVPQQYSSSLKQPRNNYNESVQLRSLTSTSSPSLETLSPQPKQSEDNNFSPVETDAASNRGKLPFTSPIHSLLDIFGFNTTNTSTITSRLLPREPEYYDEDIDYVDLYDANPKPEAQNRGSTSEGEDNFVPTHISRRLPLLLETSVSISLQDYEEDESQNSGDIPRKPLDYDNTEEHPGHISSSFENLVSFKELNFPLLPLAEESHLNPVSVKNTPDSHISHSISGGSRNHTNNFPTSGYPYQQSNSATTKNSHNANDPLSERISSLS</sequence>
<accession>A0AAN8ZU98</accession>
<dbReference type="Proteomes" id="UP001381693">
    <property type="component" value="Unassembled WGS sequence"/>
</dbReference>